<dbReference type="OrthoDB" id="8452366at2"/>
<dbReference type="RefSeq" id="WP_095521478.1">
    <property type="nucleotide sequence ID" value="NZ_NPKH01000037.1"/>
</dbReference>
<evidence type="ECO:0000313" key="2">
    <source>
        <dbReference type="Proteomes" id="UP000215931"/>
    </source>
</evidence>
<organism evidence="1 2">
    <name type="scientific">Mesorhizobium wenxiniae</name>
    <dbReference type="NCBI Taxonomy" id="2014805"/>
    <lineage>
        <taxon>Bacteria</taxon>
        <taxon>Pseudomonadati</taxon>
        <taxon>Pseudomonadota</taxon>
        <taxon>Alphaproteobacteria</taxon>
        <taxon>Hyphomicrobiales</taxon>
        <taxon>Phyllobacteriaceae</taxon>
        <taxon>Mesorhizobium</taxon>
    </lineage>
</organism>
<reference evidence="1 2" key="1">
    <citation type="submission" date="2017-08" db="EMBL/GenBank/DDBJ databases">
        <title>Mesorhizobium wenxinae sp. nov., a novel rhizobial species isolated from root nodules of chickpea (Cicer arietinum L.).</title>
        <authorList>
            <person name="Zhang J."/>
        </authorList>
    </citation>
    <scope>NUCLEOTIDE SEQUENCE [LARGE SCALE GENOMIC DNA]</scope>
    <source>
        <strain evidence="2">WYCCWR 10019</strain>
    </source>
</reference>
<accession>A0A271K8U8</accession>
<protein>
    <submittedName>
        <fullName evidence="1">Uncharacterized protein</fullName>
    </submittedName>
</protein>
<keyword evidence="2" id="KW-1185">Reference proteome</keyword>
<comment type="caution">
    <text evidence="1">The sequence shown here is derived from an EMBL/GenBank/DDBJ whole genome shotgun (WGS) entry which is preliminary data.</text>
</comment>
<sequence length="113" mass="12229">MNKGEQHRKLVDGILNAPEALIGQGVKPLMRYLAKIAPDAKGADLEIAMEDAAGILEDRALEYQAETNLITSRYMPLFDGMPAGTPLIEAARDKARRGDPLGIDVLKELGESV</sequence>
<dbReference type="Proteomes" id="UP000215931">
    <property type="component" value="Unassembled WGS sequence"/>
</dbReference>
<dbReference type="EMBL" id="NPKH01000037">
    <property type="protein sequence ID" value="PAP92161.1"/>
    <property type="molecule type" value="Genomic_DNA"/>
</dbReference>
<name>A0A271K8U8_9HYPH</name>
<gene>
    <name evidence="1" type="ORF">CIT31_29845</name>
</gene>
<evidence type="ECO:0000313" key="1">
    <source>
        <dbReference type="EMBL" id="PAP92161.1"/>
    </source>
</evidence>
<proteinExistence type="predicted"/>
<dbReference type="AlphaFoldDB" id="A0A271K8U8"/>